<accession>A0A699SK40</accession>
<evidence type="ECO:0000313" key="1">
    <source>
        <dbReference type="EMBL" id="GFC98081.1"/>
    </source>
</evidence>
<feature type="non-terminal residue" evidence="1">
    <location>
        <position position="1"/>
    </location>
</feature>
<organism evidence="1">
    <name type="scientific">Tanacetum cinerariifolium</name>
    <name type="common">Dalmatian daisy</name>
    <name type="synonym">Chrysanthemum cinerariifolium</name>
    <dbReference type="NCBI Taxonomy" id="118510"/>
    <lineage>
        <taxon>Eukaryota</taxon>
        <taxon>Viridiplantae</taxon>
        <taxon>Streptophyta</taxon>
        <taxon>Embryophyta</taxon>
        <taxon>Tracheophyta</taxon>
        <taxon>Spermatophyta</taxon>
        <taxon>Magnoliopsida</taxon>
        <taxon>eudicotyledons</taxon>
        <taxon>Gunneridae</taxon>
        <taxon>Pentapetalae</taxon>
        <taxon>asterids</taxon>
        <taxon>campanulids</taxon>
        <taxon>Asterales</taxon>
        <taxon>Asteraceae</taxon>
        <taxon>Asteroideae</taxon>
        <taxon>Anthemideae</taxon>
        <taxon>Anthemidinae</taxon>
        <taxon>Tanacetum</taxon>
    </lineage>
</organism>
<gene>
    <name evidence="1" type="ORF">Tci_870051</name>
</gene>
<sequence length="97" mass="10524">DVKESIEVGSGLVEEVVVGTVKEPFEVESRLVVHRKEGNGWFENQITETSDKSKMDSGTTILTTFPNDIMGLSPATCRWGYLSSATCRRGNIAGEGS</sequence>
<name>A0A699SK40_TANCI</name>
<dbReference type="AlphaFoldDB" id="A0A699SK40"/>
<dbReference type="EMBL" id="BKCJ011169955">
    <property type="protein sequence ID" value="GFC98081.1"/>
    <property type="molecule type" value="Genomic_DNA"/>
</dbReference>
<proteinExistence type="predicted"/>
<comment type="caution">
    <text evidence="1">The sequence shown here is derived from an EMBL/GenBank/DDBJ whole genome shotgun (WGS) entry which is preliminary data.</text>
</comment>
<reference evidence="1" key="1">
    <citation type="journal article" date="2019" name="Sci. Rep.">
        <title>Draft genome of Tanacetum cinerariifolium, the natural source of mosquito coil.</title>
        <authorList>
            <person name="Yamashiro T."/>
            <person name="Shiraishi A."/>
            <person name="Satake H."/>
            <person name="Nakayama K."/>
        </authorList>
    </citation>
    <scope>NUCLEOTIDE SEQUENCE</scope>
</reference>
<protein>
    <submittedName>
        <fullName evidence="1">Uncharacterized protein</fullName>
    </submittedName>
</protein>